<evidence type="ECO:0000256" key="1">
    <source>
        <dbReference type="SAM" id="Phobius"/>
    </source>
</evidence>
<organism evidence="2 3">
    <name type="scientific">Candidatus Coprenecus stercoravium</name>
    <dbReference type="NCBI Taxonomy" id="2840735"/>
    <lineage>
        <taxon>Bacteria</taxon>
        <taxon>Pseudomonadati</taxon>
        <taxon>Bacteroidota</taxon>
        <taxon>Bacteroidia</taxon>
        <taxon>Bacteroidales</taxon>
        <taxon>Rikenellaceae</taxon>
        <taxon>Rikenellaceae incertae sedis</taxon>
        <taxon>Candidatus Coprenecus</taxon>
    </lineage>
</organism>
<reference evidence="2" key="1">
    <citation type="journal article" date="2021" name="PeerJ">
        <title>Extensive microbial diversity within the chicken gut microbiome revealed by metagenomics and culture.</title>
        <authorList>
            <person name="Gilroy R."/>
            <person name="Ravi A."/>
            <person name="Getino M."/>
            <person name="Pursley I."/>
            <person name="Horton D.L."/>
            <person name="Alikhan N.F."/>
            <person name="Baker D."/>
            <person name="Gharbi K."/>
            <person name="Hall N."/>
            <person name="Watson M."/>
            <person name="Adriaenssens E.M."/>
            <person name="Foster-Nyarko E."/>
            <person name="Jarju S."/>
            <person name="Secka A."/>
            <person name="Antonio M."/>
            <person name="Oren A."/>
            <person name="Chaudhuri R.R."/>
            <person name="La Ragione R."/>
            <person name="Hildebrand F."/>
            <person name="Pallen M.J."/>
        </authorList>
    </citation>
    <scope>NUCLEOTIDE SEQUENCE</scope>
    <source>
        <strain evidence="2">Gambia16-554</strain>
    </source>
</reference>
<name>A0A9D2GPS2_9BACT</name>
<feature type="transmembrane region" description="Helical" evidence="1">
    <location>
        <begin position="119"/>
        <end position="150"/>
    </location>
</feature>
<proteinExistence type="predicted"/>
<feature type="transmembrane region" description="Helical" evidence="1">
    <location>
        <begin position="171"/>
        <end position="192"/>
    </location>
</feature>
<dbReference type="Proteomes" id="UP000824115">
    <property type="component" value="Unassembled WGS sequence"/>
</dbReference>
<sequence length="295" mass="33404">METVEAVKGKTRRYWGRTLVSFLVVLCAMPLGHALMILMEHFLPDSALHGCAFAIGAVGLGIVIAGVFVKGDTRQTILGLIGGLLFWTGWVEFLLQYYAARYGVQPEIVNGEVVTRPEYLIMPATFGFWMLIMTVYIFSVKTGCYFINWIQKHIFGKRKDEIVSRPLTRHTSITTFMELNMMMWACYLLLMFCYDSRFLGDHHPVTLIIGAGCLIGAVFMFIKELKIASWGANIRMAIATVIVFWTPVEIMGRINLFNEIWVAPLEHVTEMLIILAAFIILAACLIYSALRKKKQ</sequence>
<feature type="transmembrane region" description="Helical" evidence="1">
    <location>
        <begin position="204"/>
        <end position="222"/>
    </location>
</feature>
<evidence type="ECO:0000313" key="2">
    <source>
        <dbReference type="EMBL" id="HIZ85411.1"/>
    </source>
</evidence>
<feature type="transmembrane region" description="Helical" evidence="1">
    <location>
        <begin position="76"/>
        <end position="99"/>
    </location>
</feature>
<keyword evidence="1" id="KW-0812">Transmembrane</keyword>
<feature type="transmembrane region" description="Helical" evidence="1">
    <location>
        <begin position="47"/>
        <end position="69"/>
    </location>
</feature>
<feature type="transmembrane region" description="Helical" evidence="1">
    <location>
        <begin position="271"/>
        <end position="290"/>
    </location>
</feature>
<reference evidence="2" key="2">
    <citation type="submission" date="2021-04" db="EMBL/GenBank/DDBJ databases">
        <authorList>
            <person name="Gilroy R."/>
        </authorList>
    </citation>
    <scope>NUCLEOTIDE SEQUENCE</scope>
    <source>
        <strain evidence="2">Gambia16-554</strain>
    </source>
</reference>
<feature type="transmembrane region" description="Helical" evidence="1">
    <location>
        <begin position="234"/>
        <end position="251"/>
    </location>
</feature>
<accession>A0A9D2GPS2</accession>
<gene>
    <name evidence="2" type="ORF">IAC04_02860</name>
</gene>
<dbReference type="EMBL" id="DXAW01000055">
    <property type="protein sequence ID" value="HIZ85411.1"/>
    <property type="molecule type" value="Genomic_DNA"/>
</dbReference>
<protein>
    <submittedName>
        <fullName evidence="2">Uncharacterized protein</fullName>
    </submittedName>
</protein>
<feature type="transmembrane region" description="Helical" evidence="1">
    <location>
        <begin position="14"/>
        <end position="35"/>
    </location>
</feature>
<comment type="caution">
    <text evidence="2">The sequence shown here is derived from an EMBL/GenBank/DDBJ whole genome shotgun (WGS) entry which is preliminary data.</text>
</comment>
<keyword evidence="1" id="KW-0472">Membrane</keyword>
<keyword evidence="1" id="KW-1133">Transmembrane helix</keyword>
<evidence type="ECO:0000313" key="3">
    <source>
        <dbReference type="Proteomes" id="UP000824115"/>
    </source>
</evidence>
<dbReference type="AlphaFoldDB" id="A0A9D2GPS2"/>